<evidence type="ECO:0000256" key="3">
    <source>
        <dbReference type="ARBA" id="ARBA00022692"/>
    </source>
</evidence>
<gene>
    <name evidence="7" type="ORF">GCM10022276_11780</name>
</gene>
<keyword evidence="4 6" id="KW-1133">Transmembrane helix</keyword>
<dbReference type="Proteomes" id="UP001500827">
    <property type="component" value="Unassembled WGS sequence"/>
</dbReference>
<evidence type="ECO:0008006" key="9">
    <source>
        <dbReference type="Google" id="ProtNLM"/>
    </source>
</evidence>
<evidence type="ECO:0000313" key="8">
    <source>
        <dbReference type="Proteomes" id="UP001500827"/>
    </source>
</evidence>
<feature type="transmembrane region" description="Helical" evidence="6">
    <location>
        <begin position="6"/>
        <end position="26"/>
    </location>
</feature>
<comment type="caution">
    <text evidence="7">The sequence shown here is derived from an EMBL/GenBank/DDBJ whole genome shotgun (WGS) entry which is preliminary data.</text>
</comment>
<accession>A0ABP7L525</accession>
<keyword evidence="5 6" id="KW-0472">Membrane</keyword>
<evidence type="ECO:0000256" key="2">
    <source>
        <dbReference type="ARBA" id="ARBA00022475"/>
    </source>
</evidence>
<dbReference type="Pfam" id="PF04347">
    <property type="entry name" value="FliO"/>
    <property type="match status" value="1"/>
</dbReference>
<proteinExistence type="predicted"/>
<organism evidence="7 8">
    <name type="scientific">Sphingomonas limnosediminicola</name>
    <dbReference type="NCBI Taxonomy" id="940133"/>
    <lineage>
        <taxon>Bacteria</taxon>
        <taxon>Pseudomonadati</taxon>
        <taxon>Pseudomonadota</taxon>
        <taxon>Alphaproteobacteria</taxon>
        <taxon>Sphingomonadales</taxon>
        <taxon>Sphingomonadaceae</taxon>
        <taxon>Sphingomonas</taxon>
    </lineage>
</organism>
<dbReference type="EMBL" id="BAABBM010000001">
    <property type="protein sequence ID" value="GAA3894215.1"/>
    <property type="molecule type" value="Genomic_DNA"/>
</dbReference>
<reference evidence="8" key="1">
    <citation type="journal article" date="2019" name="Int. J. Syst. Evol. Microbiol.">
        <title>The Global Catalogue of Microorganisms (GCM) 10K type strain sequencing project: providing services to taxonomists for standard genome sequencing and annotation.</title>
        <authorList>
            <consortium name="The Broad Institute Genomics Platform"/>
            <consortium name="The Broad Institute Genome Sequencing Center for Infectious Disease"/>
            <person name="Wu L."/>
            <person name="Ma J."/>
        </authorList>
    </citation>
    <scope>NUCLEOTIDE SEQUENCE [LARGE SCALE GENOMIC DNA]</scope>
    <source>
        <strain evidence="8">JCM 17543</strain>
    </source>
</reference>
<sequence>MGEYILRLVILVPLVGGLAWASLWLWKRLQLGLPAMRVQDRSVRLVDAIPLGPGSKLAVVSFDERRLLIAVSRGQVTLLTEAGPELIDG</sequence>
<protein>
    <recommendedName>
        <fullName evidence="9">Flagellar protein FliO/FliZ</fullName>
    </recommendedName>
</protein>
<keyword evidence="8" id="KW-1185">Reference proteome</keyword>
<comment type="subcellular location">
    <subcellularLocation>
        <location evidence="1">Cell membrane</location>
    </subcellularLocation>
</comment>
<evidence type="ECO:0000256" key="5">
    <source>
        <dbReference type="ARBA" id="ARBA00023136"/>
    </source>
</evidence>
<dbReference type="RefSeq" id="WP_344698753.1">
    <property type="nucleotide sequence ID" value="NZ_BAABBM010000001.1"/>
</dbReference>
<evidence type="ECO:0000256" key="1">
    <source>
        <dbReference type="ARBA" id="ARBA00004236"/>
    </source>
</evidence>
<dbReference type="InterPro" id="IPR022781">
    <property type="entry name" value="Flagellar_biosynth_FliO"/>
</dbReference>
<evidence type="ECO:0000256" key="4">
    <source>
        <dbReference type="ARBA" id="ARBA00022989"/>
    </source>
</evidence>
<keyword evidence="2" id="KW-1003">Cell membrane</keyword>
<evidence type="ECO:0000256" key="6">
    <source>
        <dbReference type="SAM" id="Phobius"/>
    </source>
</evidence>
<keyword evidence="3 6" id="KW-0812">Transmembrane</keyword>
<name>A0ABP7L525_9SPHN</name>
<evidence type="ECO:0000313" key="7">
    <source>
        <dbReference type="EMBL" id="GAA3894215.1"/>
    </source>
</evidence>